<dbReference type="EMBL" id="JANVFS010000022">
    <property type="protein sequence ID" value="KAJ4475227.1"/>
    <property type="molecule type" value="Genomic_DNA"/>
</dbReference>
<proteinExistence type="predicted"/>
<evidence type="ECO:0000313" key="2">
    <source>
        <dbReference type="Proteomes" id="UP001150238"/>
    </source>
</evidence>
<organism evidence="1 2">
    <name type="scientific">Lentinula lateritia</name>
    <dbReference type="NCBI Taxonomy" id="40482"/>
    <lineage>
        <taxon>Eukaryota</taxon>
        <taxon>Fungi</taxon>
        <taxon>Dikarya</taxon>
        <taxon>Basidiomycota</taxon>
        <taxon>Agaricomycotina</taxon>
        <taxon>Agaricomycetes</taxon>
        <taxon>Agaricomycetidae</taxon>
        <taxon>Agaricales</taxon>
        <taxon>Marasmiineae</taxon>
        <taxon>Omphalotaceae</taxon>
        <taxon>Lentinula</taxon>
    </lineage>
</organism>
<gene>
    <name evidence="1" type="ORF">C8J55DRAFT_124482</name>
</gene>
<accession>A0A9W9A760</accession>
<dbReference type="AlphaFoldDB" id="A0A9W9A760"/>
<reference evidence="1" key="1">
    <citation type="submission" date="2022-08" db="EMBL/GenBank/DDBJ databases">
        <authorList>
            <consortium name="DOE Joint Genome Institute"/>
            <person name="Min B."/>
            <person name="Riley R."/>
            <person name="Sierra-Patev S."/>
            <person name="Naranjo-Ortiz M."/>
            <person name="Looney B."/>
            <person name="Konkel Z."/>
            <person name="Slot J.C."/>
            <person name="Sakamoto Y."/>
            <person name="Steenwyk J.L."/>
            <person name="Rokas A."/>
            <person name="Carro J."/>
            <person name="Camarero S."/>
            <person name="Ferreira P."/>
            <person name="Molpeceres G."/>
            <person name="Ruiz-Duenas F.J."/>
            <person name="Serrano A."/>
            <person name="Henrissat B."/>
            <person name="Drula E."/>
            <person name="Hughes K.W."/>
            <person name="Mata J.L."/>
            <person name="Ishikawa N.K."/>
            <person name="Vargas-Isla R."/>
            <person name="Ushijima S."/>
            <person name="Smith C.A."/>
            <person name="Ahrendt S."/>
            <person name="Andreopoulos W."/>
            <person name="He G."/>
            <person name="Labutti K."/>
            <person name="Lipzen A."/>
            <person name="Ng V."/>
            <person name="Sandor L."/>
            <person name="Barry K."/>
            <person name="Martinez A.T."/>
            <person name="Xiao Y."/>
            <person name="Gibbons J.G."/>
            <person name="Terashima K."/>
            <person name="Hibbett D.S."/>
            <person name="Grigoriev I.V."/>
        </authorList>
    </citation>
    <scope>NUCLEOTIDE SEQUENCE</scope>
    <source>
        <strain evidence="1">Sp2 HRB7682 ss15</strain>
    </source>
</reference>
<protein>
    <submittedName>
        <fullName evidence="1">Uncharacterized protein</fullName>
    </submittedName>
</protein>
<sequence length="119" mass="13915">MLLLYVELFYLILTNTTGDVFLLVCLLFPGSSSASLQGSCHDTHTHMLVQAYTTSSASFHLSKVHPYHCNHSVRSQFRRRYHFLCSYLPISIRDLPVIFRIKSSKNMWRRHRLQNRPGF</sequence>
<reference evidence="1" key="2">
    <citation type="journal article" date="2023" name="Proc. Natl. Acad. Sci. U.S.A.">
        <title>A global phylogenomic analysis of the shiitake genus Lentinula.</title>
        <authorList>
            <person name="Sierra-Patev S."/>
            <person name="Min B."/>
            <person name="Naranjo-Ortiz M."/>
            <person name="Looney B."/>
            <person name="Konkel Z."/>
            <person name="Slot J.C."/>
            <person name="Sakamoto Y."/>
            <person name="Steenwyk J.L."/>
            <person name="Rokas A."/>
            <person name="Carro J."/>
            <person name="Camarero S."/>
            <person name="Ferreira P."/>
            <person name="Molpeceres G."/>
            <person name="Ruiz-Duenas F.J."/>
            <person name="Serrano A."/>
            <person name="Henrissat B."/>
            <person name="Drula E."/>
            <person name="Hughes K.W."/>
            <person name="Mata J.L."/>
            <person name="Ishikawa N.K."/>
            <person name="Vargas-Isla R."/>
            <person name="Ushijima S."/>
            <person name="Smith C.A."/>
            <person name="Donoghue J."/>
            <person name="Ahrendt S."/>
            <person name="Andreopoulos W."/>
            <person name="He G."/>
            <person name="LaButti K."/>
            <person name="Lipzen A."/>
            <person name="Ng V."/>
            <person name="Riley R."/>
            <person name="Sandor L."/>
            <person name="Barry K."/>
            <person name="Martinez A.T."/>
            <person name="Xiao Y."/>
            <person name="Gibbons J.G."/>
            <person name="Terashima K."/>
            <person name="Grigoriev I.V."/>
            <person name="Hibbett D."/>
        </authorList>
    </citation>
    <scope>NUCLEOTIDE SEQUENCE</scope>
    <source>
        <strain evidence="1">Sp2 HRB7682 ss15</strain>
    </source>
</reference>
<comment type="caution">
    <text evidence="1">The sequence shown here is derived from an EMBL/GenBank/DDBJ whole genome shotgun (WGS) entry which is preliminary data.</text>
</comment>
<dbReference type="Proteomes" id="UP001150238">
    <property type="component" value="Unassembled WGS sequence"/>
</dbReference>
<evidence type="ECO:0000313" key="1">
    <source>
        <dbReference type="EMBL" id="KAJ4475227.1"/>
    </source>
</evidence>
<name>A0A9W9A760_9AGAR</name>